<evidence type="ECO:0000313" key="14">
    <source>
        <dbReference type="RefSeq" id="XP_030757769.1"/>
    </source>
</evidence>
<dbReference type="SUPFAM" id="SSF140996">
    <property type="entry name" value="Hermes dimerisation domain"/>
    <property type="match status" value="1"/>
</dbReference>
<protein>
    <submittedName>
        <fullName evidence="12 13">Zinc finger BED domain-containing protein 4-like isoform X1</fullName>
    </submittedName>
</protein>
<reference evidence="12 13" key="1">
    <citation type="submission" date="2025-04" db="UniProtKB">
        <authorList>
            <consortium name="RefSeq"/>
        </authorList>
    </citation>
    <scope>IDENTIFICATION</scope>
    <source>
        <tissue evidence="12 13">Gonads</tissue>
    </source>
</reference>
<dbReference type="InterPro" id="IPR008906">
    <property type="entry name" value="HATC_C_dom"/>
</dbReference>
<keyword evidence="6" id="KW-0238">DNA-binding</keyword>
<evidence type="ECO:0000259" key="10">
    <source>
        <dbReference type="PROSITE" id="PS50808"/>
    </source>
</evidence>
<dbReference type="GeneID" id="115883543"/>
<evidence type="ECO:0000313" key="11">
    <source>
        <dbReference type="Proteomes" id="UP000504635"/>
    </source>
</evidence>
<name>A0A6J2Y498_SITOR</name>
<dbReference type="SUPFAM" id="SSF53098">
    <property type="entry name" value="Ribonuclease H-like"/>
    <property type="match status" value="1"/>
</dbReference>
<evidence type="ECO:0000256" key="9">
    <source>
        <dbReference type="PROSITE-ProRule" id="PRU00027"/>
    </source>
</evidence>
<dbReference type="InterPro" id="IPR012337">
    <property type="entry name" value="RNaseH-like_sf"/>
</dbReference>
<evidence type="ECO:0000256" key="3">
    <source>
        <dbReference type="ARBA" id="ARBA00022771"/>
    </source>
</evidence>
<organism evidence="11 14">
    <name type="scientific">Sitophilus oryzae</name>
    <name type="common">Rice weevil</name>
    <name type="synonym">Curculio oryzae</name>
    <dbReference type="NCBI Taxonomy" id="7048"/>
    <lineage>
        <taxon>Eukaryota</taxon>
        <taxon>Metazoa</taxon>
        <taxon>Ecdysozoa</taxon>
        <taxon>Arthropoda</taxon>
        <taxon>Hexapoda</taxon>
        <taxon>Insecta</taxon>
        <taxon>Pterygota</taxon>
        <taxon>Neoptera</taxon>
        <taxon>Endopterygota</taxon>
        <taxon>Coleoptera</taxon>
        <taxon>Polyphaga</taxon>
        <taxon>Cucujiformia</taxon>
        <taxon>Curculionidae</taxon>
        <taxon>Dryophthorinae</taxon>
        <taxon>Sitophilus</taxon>
    </lineage>
</organism>
<comment type="subcellular location">
    <subcellularLocation>
        <location evidence="1">Nucleus</location>
    </subcellularLocation>
</comment>
<evidence type="ECO:0000256" key="8">
    <source>
        <dbReference type="ARBA" id="ARBA00023242"/>
    </source>
</evidence>
<keyword evidence="4" id="KW-0862">Zinc</keyword>
<dbReference type="KEGG" id="soy:115879852"/>
<evidence type="ECO:0000256" key="4">
    <source>
        <dbReference type="ARBA" id="ARBA00022833"/>
    </source>
</evidence>
<proteinExistence type="predicted"/>
<dbReference type="GO" id="GO:0046983">
    <property type="term" value="F:protein dimerization activity"/>
    <property type="evidence" value="ECO:0007669"/>
    <property type="project" value="InterPro"/>
</dbReference>
<dbReference type="SMART" id="SM00614">
    <property type="entry name" value="ZnF_BED"/>
    <property type="match status" value="1"/>
</dbReference>
<evidence type="ECO:0000256" key="7">
    <source>
        <dbReference type="ARBA" id="ARBA00023163"/>
    </source>
</evidence>
<dbReference type="GO" id="GO:0008270">
    <property type="term" value="F:zinc ion binding"/>
    <property type="evidence" value="ECO:0007669"/>
    <property type="project" value="UniProtKB-KW"/>
</dbReference>
<dbReference type="Pfam" id="PF02892">
    <property type="entry name" value="zf-BED"/>
    <property type="match status" value="1"/>
</dbReference>
<feature type="domain" description="BED-type" evidence="10">
    <location>
        <begin position="2"/>
        <end position="51"/>
    </location>
</feature>
<dbReference type="KEGG" id="soy:115883543"/>
<dbReference type="RefSeq" id="XP_030757770.1">
    <property type="nucleotide sequence ID" value="XM_030901910.1"/>
</dbReference>
<dbReference type="AlphaFoldDB" id="A0A6J2Y498"/>
<dbReference type="Pfam" id="PF05699">
    <property type="entry name" value="Dimer_Tnp_hAT"/>
    <property type="match status" value="1"/>
</dbReference>
<dbReference type="InterPro" id="IPR036236">
    <property type="entry name" value="Znf_C2H2_sf"/>
</dbReference>
<evidence type="ECO:0000313" key="12">
    <source>
        <dbReference type="RefSeq" id="XP_030752725.1"/>
    </source>
</evidence>
<evidence type="ECO:0000256" key="1">
    <source>
        <dbReference type="ARBA" id="ARBA00004123"/>
    </source>
</evidence>
<keyword evidence="7" id="KW-0804">Transcription</keyword>
<dbReference type="GO" id="GO:0005634">
    <property type="term" value="C:nucleus"/>
    <property type="evidence" value="ECO:0007669"/>
    <property type="project" value="UniProtKB-SubCell"/>
</dbReference>
<gene>
    <name evidence="14 15" type="primary">LOC115883543</name>
    <name evidence="12 13" type="synonym">LOC115879852</name>
    <name evidence="16 17" type="synonym">LOC115888105</name>
</gene>
<evidence type="ECO:0000256" key="5">
    <source>
        <dbReference type="ARBA" id="ARBA00023015"/>
    </source>
</evidence>
<evidence type="ECO:0000313" key="17">
    <source>
        <dbReference type="RefSeq" id="XP_030763539.1"/>
    </source>
</evidence>
<dbReference type="PROSITE" id="PS50808">
    <property type="entry name" value="ZF_BED"/>
    <property type="match status" value="1"/>
</dbReference>
<evidence type="ECO:0000313" key="13">
    <source>
        <dbReference type="RefSeq" id="XP_030752726.1"/>
    </source>
</evidence>
<dbReference type="PANTHER" id="PTHR46481:SF10">
    <property type="entry name" value="ZINC FINGER BED DOMAIN-CONTAINING PROTEIN 39"/>
    <property type="match status" value="1"/>
</dbReference>
<dbReference type="InterPro" id="IPR052035">
    <property type="entry name" value="ZnF_BED_domain_contain"/>
</dbReference>
<dbReference type="GO" id="GO:0009791">
    <property type="term" value="P:post-embryonic development"/>
    <property type="evidence" value="ECO:0007669"/>
    <property type="project" value="UniProtKB-ARBA"/>
</dbReference>
<evidence type="ECO:0000256" key="2">
    <source>
        <dbReference type="ARBA" id="ARBA00022723"/>
    </source>
</evidence>
<dbReference type="RefSeq" id="XP_030752726.1">
    <property type="nucleotide sequence ID" value="XM_030896866.1"/>
</dbReference>
<keyword evidence="2" id="KW-0479">Metal-binding</keyword>
<dbReference type="InterPro" id="IPR003656">
    <property type="entry name" value="Znf_BED"/>
</dbReference>
<dbReference type="Proteomes" id="UP000504635">
    <property type="component" value="Unplaced"/>
</dbReference>
<evidence type="ECO:0000313" key="16">
    <source>
        <dbReference type="RefSeq" id="XP_030763538.1"/>
    </source>
</evidence>
<accession>A0A6J2Y498</accession>
<keyword evidence="11" id="KW-1185">Reference proteome</keyword>
<evidence type="ECO:0000256" key="6">
    <source>
        <dbReference type="ARBA" id="ARBA00023125"/>
    </source>
</evidence>
<dbReference type="KEGG" id="soy:115888105"/>
<dbReference type="RefSeq" id="XP_030763538.1">
    <property type="nucleotide sequence ID" value="XM_030907678.1"/>
</dbReference>
<keyword evidence="5" id="KW-0805">Transcription regulation</keyword>
<evidence type="ECO:0000313" key="15">
    <source>
        <dbReference type="RefSeq" id="XP_030757770.1"/>
    </source>
</evidence>
<sequence>MSSKSDTWKHFVKKGSSGICKHCHIEVKTCGNTTNLRNHLLRRHPTIKTVSQRKQVVAKANNHIGGGNKEIEINNIDAPSTSKEKPVTLCYENESSLISSKDCDSDLESVASSSVSQEKSNFNQLTMDLCVNNIKSFKVNGNKNGQINNAIMFMICKDSLPLNTVEKEGFQYLMKTTVPLYKLPSRRTVTQMIDDKYDIVSLQFKEKLVDVESICLTTDIWTDPHNTRSYMGLTGHFIDEGDLMSINFGVSHLTEPHNADYLTQMITTMAEKWGITSEKVTAVITDNGANIVKAVITAYGKSKHIWCFAHTLNLVAQKPFEEKDGVESAKALLHIIKDITRYFKQNVNAADALRKAQNNTGLPLKLIQSVCTRWNSIYYQIERFVKLSEFIAPILLNHPKAPSMLSASQLDAIKDLINILKPMEAVTKEVCAEKFVTSSKIIPIVSCLFETYSAMKTETEVGTATKKLIIEGFKKRFGTVEQVNMLAISTILDPRFKKIHFSDKLACSKAIDKINTMIRIFKNQLEKDVTHENSAHIQPQITEAEEPNIWEFHNKLVKNQRHSISQEIQGEGLQDEFKHYLAQPVVDLNTTNPISYWHNHKHSFYSSIRPIANRYFCVVGTSVPCERLFSVAGNIASDERSRLDPERLDKLIFLKSLDFNYWEM</sequence>
<keyword evidence="8" id="KW-0539">Nucleus</keyword>
<dbReference type="OrthoDB" id="6620210at2759"/>
<dbReference type="RefSeq" id="XP_030752725.1">
    <property type="nucleotide sequence ID" value="XM_030896865.1"/>
</dbReference>
<dbReference type="SUPFAM" id="SSF57667">
    <property type="entry name" value="beta-beta-alpha zinc fingers"/>
    <property type="match status" value="1"/>
</dbReference>
<dbReference type="PANTHER" id="PTHR46481">
    <property type="entry name" value="ZINC FINGER BED DOMAIN-CONTAINING PROTEIN 4"/>
    <property type="match status" value="1"/>
</dbReference>
<keyword evidence="3 9" id="KW-0863">Zinc-finger</keyword>
<dbReference type="GO" id="GO:0003677">
    <property type="term" value="F:DNA binding"/>
    <property type="evidence" value="ECO:0007669"/>
    <property type="project" value="UniProtKB-KW"/>
</dbReference>
<dbReference type="RefSeq" id="XP_030763539.1">
    <property type="nucleotide sequence ID" value="XM_030907679.1"/>
</dbReference>
<dbReference type="RefSeq" id="XP_030757769.1">
    <property type="nucleotide sequence ID" value="XM_030901909.1"/>
</dbReference>